<name>A0A7T7MBJ8_9ACTO</name>
<reference evidence="2 3" key="1">
    <citation type="submission" date="2020-12" db="EMBL/GenBank/DDBJ databases">
        <authorList>
            <person name="Zhou J."/>
        </authorList>
    </citation>
    <scope>NUCLEOTIDE SEQUENCE [LARGE SCALE GENOMIC DNA]</scope>
    <source>
        <strain evidence="2 3">CCUG 61299</strain>
    </source>
</reference>
<keyword evidence="3" id="KW-1185">Reference proteome</keyword>
<evidence type="ECO:0000313" key="3">
    <source>
        <dbReference type="Proteomes" id="UP000595895"/>
    </source>
</evidence>
<evidence type="ECO:0000313" key="2">
    <source>
        <dbReference type="EMBL" id="QQM68454.1"/>
    </source>
</evidence>
<dbReference type="EMBL" id="CP066802">
    <property type="protein sequence ID" value="QQM68454.1"/>
    <property type="molecule type" value="Genomic_DNA"/>
</dbReference>
<dbReference type="Proteomes" id="UP000595895">
    <property type="component" value="Chromosome"/>
</dbReference>
<accession>A0A7T7MBJ8</accession>
<dbReference type="AlphaFoldDB" id="A0A7T7MBJ8"/>
<dbReference type="Pfam" id="PF01882">
    <property type="entry name" value="DUF58"/>
    <property type="match status" value="1"/>
</dbReference>
<gene>
    <name evidence="2" type="ORF">JG540_08920</name>
</gene>
<dbReference type="PANTHER" id="PTHR34351">
    <property type="entry name" value="SLR1927 PROTEIN-RELATED"/>
    <property type="match status" value="1"/>
</dbReference>
<proteinExistence type="predicted"/>
<dbReference type="KEGG" id="awe:JG540_08920"/>
<organism evidence="2 3">
    <name type="scientific">Actinomyces weissii</name>
    <dbReference type="NCBI Taxonomy" id="675090"/>
    <lineage>
        <taxon>Bacteria</taxon>
        <taxon>Bacillati</taxon>
        <taxon>Actinomycetota</taxon>
        <taxon>Actinomycetes</taxon>
        <taxon>Actinomycetales</taxon>
        <taxon>Actinomycetaceae</taxon>
        <taxon>Actinomyces</taxon>
    </lineage>
</organism>
<protein>
    <submittedName>
        <fullName evidence="2">DUF58 domain-containing protein</fullName>
    </submittedName>
</protein>
<feature type="domain" description="DUF58" evidence="1">
    <location>
        <begin position="168"/>
        <end position="252"/>
    </location>
</feature>
<evidence type="ECO:0000259" key="1">
    <source>
        <dbReference type="Pfam" id="PF01882"/>
    </source>
</evidence>
<sequence>MGWQEAAVLALVLGLVLAASLVWLIPQGGHLVEHELLEPRMQVGDRAVIHVTVTNPTNRLLMPTRMEMHVGSGQAVFVVPALVPKATNQRGFILPTKRRGVVEVGPVLTVDQDPMGLLRHERQRTTPQSVHIHPRTVHLGIQLNGTMRDVEGAVTQELSSSDVSFHALRDYVPGDDRRNVHWRSTARTGRLMVRQFEETRRASLVVLLSTRMEDYATEDDFETAVSCACSLALDAVSANREVHLLTQNGPLPTASPQRLLDASCLVEATALTGLEDLAGQAVRSFPALSVLAAVTGQATESTTLARVHRMLPLGVTSFAVQCGTRSLSRSHVGQLPVVDVHELQELPRAVRAVVSV</sequence>
<dbReference type="InterPro" id="IPR002881">
    <property type="entry name" value="DUF58"/>
</dbReference>
<dbReference type="PANTHER" id="PTHR34351:SF1">
    <property type="entry name" value="SLR1927 PROTEIN"/>
    <property type="match status" value="1"/>
</dbReference>